<name>A0A5E4WA27_9BURK</name>
<dbReference type="EMBL" id="CABPSA010000005">
    <property type="protein sequence ID" value="VVE20140.1"/>
    <property type="molecule type" value="Genomic_DNA"/>
</dbReference>
<dbReference type="InterPro" id="IPR011990">
    <property type="entry name" value="TPR-like_helical_dom_sf"/>
</dbReference>
<organism evidence="1 2">
    <name type="scientific">Pandoraea commovens</name>
    <dbReference type="NCBI Taxonomy" id="2508289"/>
    <lineage>
        <taxon>Bacteria</taxon>
        <taxon>Pseudomonadati</taxon>
        <taxon>Pseudomonadota</taxon>
        <taxon>Betaproteobacteria</taxon>
        <taxon>Burkholderiales</taxon>
        <taxon>Burkholderiaceae</taxon>
        <taxon>Pandoraea</taxon>
    </lineage>
</organism>
<evidence type="ECO:0000313" key="2">
    <source>
        <dbReference type="Proteomes" id="UP000343335"/>
    </source>
</evidence>
<dbReference type="AlphaFoldDB" id="A0A5E4WA27"/>
<dbReference type="SUPFAM" id="SSF48452">
    <property type="entry name" value="TPR-like"/>
    <property type="match status" value="1"/>
</dbReference>
<accession>A0A5E4WA27</accession>
<proteinExistence type="predicted"/>
<reference evidence="1 2" key="1">
    <citation type="submission" date="2019-08" db="EMBL/GenBank/DDBJ databases">
        <authorList>
            <person name="Peeters C."/>
        </authorList>
    </citation>
    <scope>NUCLEOTIDE SEQUENCE [LARGE SCALE GENOMIC DNA]</scope>
    <source>
        <strain evidence="1 2">LMG 31010</strain>
    </source>
</reference>
<gene>
    <name evidence="1" type="ORF">PCO31010_03117</name>
</gene>
<protein>
    <submittedName>
        <fullName evidence="1">Uncharacterized protein</fullName>
    </submittedName>
</protein>
<sequence length="146" mass="16153">MENPFNAPETHLPDQDVKSLLMLAHIYGVQGLHRHAYDALTIAFGARPDDPEIARSLGMTLIKMGRFREAILPLHVAVRANDNAADAETTLSYGECLARSGFRNAARKVILEAMIAASRGLGPPHIRRQAERWLARLESFNNVIPS</sequence>
<dbReference type="Gene3D" id="1.25.40.10">
    <property type="entry name" value="Tetratricopeptide repeat domain"/>
    <property type="match status" value="1"/>
</dbReference>
<evidence type="ECO:0000313" key="1">
    <source>
        <dbReference type="EMBL" id="VVE20140.1"/>
    </source>
</evidence>
<dbReference type="OrthoDB" id="9814042at2"/>
<dbReference type="RefSeq" id="WP_150665025.1">
    <property type="nucleotide sequence ID" value="NZ_CABPSA010000005.1"/>
</dbReference>
<dbReference type="Proteomes" id="UP000343335">
    <property type="component" value="Unassembled WGS sequence"/>
</dbReference>